<name>A0AAF1KH86_9HYPH</name>
<geneLocation type="plasmid" evidence="1 2">
    <name>pRt1078</name>
</geneLocation>
<dbReference type="RefSeq" id="WP_154677454.1">
    <property type="nucleotide sequence ID" value="NZ_CP117256.1"/>
</dbReference>
<sequence>MKTYPRALHVVDEAVLIDNSRKRPLIVAAMEDSKAIQVHYEGSELHDRLLDIVEDVEENRSTRSLH</sequence>
<protein>
    <submittedName>
        <fullName evidence="1">Uncharacterized protein</fullName>
    </submittedName>
</protein>
<keyword evidence="1" id="KW-0614">Plasmid</keyword>
<dbReference type="EMBL" id="CP117256">
    <property type="protein sequence ID" value="WFR98162.1"/>
    <property type="molecule type" value="Genomic_DNA"/>
</dbReference>
<dbReference type="AlphaFoldDB" id="A0AAF1KH86"/>
<keyword evidence="2" id="KW-1185">Reference proteome</keyword>
<reference evidence="1 2" key="1">
    <citation type="journal article" date="2018" name="Sci. Rep.">
        <title>Rhizobium tumorigenes sp. nov., a novel plant tumorigenic bacterium isolated from cane gall tumors on thornless blackberry.</title>
        <authorList>
            <person name="Kuzmanovi N."/>
            <person name="Smalla K."/>
            <person name="Gronow S."/>
            <person name="PuBawska J."/>
        </authorList>
    </citation>
    <scope>NUCLEOTIDE SEQUENCE [LARGE SCALE GENOMIC DNA]</scope>
    <source>
        <strain evidence="1 2">1078</strain>
    </source>
</reference>
<gene>
    <name evidence="1" type="ORF">PR017_21305</name>
</gene>
<dbReference type="Proteomes" id="UP000249499">
    <property type="component" value="Plasmid pRt1078"/>
</dbReference>
<organism evidence="1 2">
    <name type="scientific">Rhizobium tumorigenes</name>
    <dbReference type="NCBI Taxonomy" id="2041385"/>
    <lineage>
        <taxon>Bacteria</taxon>
        <taxon>Pseudomonadati</taxon>
        <taxon>Pseudomonadota</taxon>
        <taxon>Alphaproteobacteria</taxon>
        <taxon>Hyphomicrobiales</taxon>
        <taxon>Rhizobiaceae</taxon>
        <taxon>Rhizobium/Agrobacterium group</taxon>
        <taxon>Rhizobium</taxon>
    </lineage>
</organism>
<evidence type="ECO:0000313" key="1">
    <source>
        <dbReference type="EMBL" id="WFR98162.1"/>
    </source>
</evidence>
<reference evidence="2" key="2">
    <citation type="journal article" date="2023" name="MicrobiologyOpen">
        <title>Genomics of the tumorigenes clade of the family Rhizobiaceae and description of Rhizobium rhododendri sp. nov.</title>
        <authorList>
            <person name="Kuzmanovic N."/>
            <person name="diCenzo G.C."/>
            <person name="Bunk B."/>
            <person name="Sproeer C."/>
            <person name="Fruehling A."/>
            <person name="Neumann-Schaal M."/>
            <person name="Overmann J."/>
            <person name="Smalla K."/>
        </authorList>
    </citation>
    <scope>NUCLEOTIDE SEQUENCE [LARGE SCALE GENOMIC DNA]</scope>
    <source>
        <strain evidence="2">1078</strain>
        <plasmid evidence="2">pRt1078</plasmid>
    </source>
</reference>
<evidence type="ECO:0000313" key="2">
    <source>
        <dbReference type="Proteomes" id="UP000249499"/>
    </source>
</evidence>
<dbReference type="KEGG" id="rtu:PR017_21305"/>
<proteinExistence type="predicted"/>
<accession>A0AAF1KH86</accession>